<dbReference type="EMBL" id="JBHSXX010000001">
    <property type="protein sequence ID" value="MFC6868813.1"/>
    <property type="molecule type" value="Genomic_DNA"/>
</dbReference>
<dbReference type="InterPro" id="IPR002758">
    <property type="entry name" value="Cation_antiport_E"/>
</dbReference>
<dbReference type="RefSeq" id="WP_345396762.1">
    <property type="nucleotide sequence ID" value="NZ_BAABLA010000026.1"/>
</dbReference>
<evidence type="ECO:0000256" key="3">
    <source>
        <dbReference type="ARBA" id="ARBA00022475"/>
    </source>
</evidence>
<proteinExistence type="inferred from homology"/>
<evidence type="ECO:0000313" key="7">
    <source>
        <dbReference type="EMBL" id="MFC6868813.1"/>
    </source>
</evidence>
<evidence type="ECO:0000256" key="4">
    <source>
        <dbReference type="ARBA" id="ARBA00022692"/>
    </source>
</evidence>
<dbReference type="PANTHER" id="PTHR34584">
    <property type="entry name" value="NA(+)/H(+) ANTIPORTER SUBUNIT E1"/>
    <property type="match status" value="1"/>
</dbReference>
<sequence>MMNGWWVPRRLPTLVWLVAVWLLLWWELTPLAVASGVAVAAAIVVLFPLPDVSERLVVRPIPLLRLAGFVLSDVALSGVRVGWDALRYGGTVRTAIVAVEMLTDDDVPTAVAASLLTLSPGTFVVAIDRTRGQYYVHALGTAGASDVAQVRATARRLQRLVLRTFGARDDVETERGVSR</sequence>
<evidence type="ECO:0000256" key="6">
    <source>
        <dbReference type="ARBA" id="ARBA00023136"/>
    </source>
</evidence>
<comment type="subcellular location">
    <subcellularLocation>
        <location evidence="1">Cell membrane</location>
        <topology evidence="1">Multi-pass membrane protein</topology>
    </subcellularLocation>
</comment>
<keyword evidence="8" id="KW-1185">Reference proteome</keyword>
<keyword evidence="6" id="KW-0472">Membrane</keyword>
<dbReference type="NCBIfam" id="NF006521">
    <property type="entry name" value="PRK08965.1-5"/>
    <property type="match status" value="1"/>
</dbReference>
<comment type="similarity">
    <text evidence="2">Belongs to the CPA3 antiporters (TC 2.A.63) subunit E family.</text>
</comment>
<evidence type="ECO:0000313" key="8">
    <source>
        <dbReference type="Proteomes" id="UP001596337"/>
    </source>
</evidence>
<name>A0ABW2C110_9PSEU</name>
<evidence type="ECO:0000256" key="1">
    <source>
        <dbReference type="ARBA" id="ARBA00004651"/>
    </source>
</evidence>
<evidence type="ECO:0000256" key="2">
    <source>
        <dbReference type="ARBA" id="ARBA00006228"/>
    </source>
</evidence>
<organism evidence="7 8">
    <name type="scientific">Haloechinothrix salitolerans</name>
    <dbReference type="NCBI Taxonomy" id="926830"/>
    <lineage>
        <taxon>Bacteria</taxon>
        <taxon>Bacillati</taxon>
        <taxon>Actinomycetota</taxon>
        <taxon>Actinomycetes</taxon>
        <taxon>Pseudonocardiales</taxon>
        <taxon>Pseudonocardiaceae</taxon>
        <taxon>Haloechinothrix</taxon>
    </lineage>
</organism>
<keyword evidence="4" id="KW-0812">Transmembrane</keyword>
<keyword evidence="3" id="KW-1003">Cell membrane</keyword>
<dbReference type="Pfam" id="PF01899">
    <property type="entry name" value="MNHE"/>
    <property type="match status" value="1"/>
</dbReference>
<dbReference type="Proteomes" id="UP001596337">
    <property type="component" value="Unassembled WGS sequence"/>
</dbReference>
<protein>
    <submittedName>
        <fullName evidence="7">Na+/H+ antiporter subunit E</fullName>
    </submittedName>
</protein>
<reference evidence="8" key="1">
    <citation type="journal article" date="2019" name="Int. J. Syst. Evol. Microbiol.">
        <title>The Global Catalogue of Microorganisms (GCM) 10K type strain sequencing project: providing services to taxonomists for standard genome sequencing and annotation.</title>
        <authorList>
            <consortium name="The Broad Institute Genomics Platform"/>
            <consortium name="The Broad Institute Genome Sequencing Center for Infectious Disease"/>
            <person name="Wu L."/>
            <person name="Ma J."/>
        </authorList>
    </citation>
    <scope>NUCLEOTIDE SEQUENCE [LARGE SCALE GENOMIC DNA]</scope>
    <source>
        <strain evidence="8">KCTC 32255</strain>
    </source>
</reference>
<keyword evidence="5" id="KW-1133">Transmembrane helix</keyword>
<dbReference type="PANTHER" id="PTHR34584:SF1">
    <property type="entry name" value="NA(+)_H(+) ANTIPORTER SUBUNIT E1"/>
    <property type="match status" value="1"/>
</dbReference>
<evidence type="ECO:0000256" key="5">
    <source>
        <dbReference type="ARBA" id="ARBA00022989"/>
    </source>
</evidence>
<comment type="caution">
    <text evidence="7">The sequence shown here is derived from an EMBL/GenBank/DDBJ whole genome shotgun (WGS) entry which is preliminary data.</text>
</comment>
<accession>A0ABW2C110</accession>
<gene>
    <name evidence="7" type="ORF">ACFQGD_16855</name>
</gene>